<keyword evidence="4" id="KW-1185">Reference proteome</keyword>
<feature type="transmembrane region" description="Helical" evidence="2">
    <location>
        <begin position="295"/>
        <end position="314"/>
    </location>
</feature>
<accession>A0A8J3T4Z3</accession>
<evidence type="ECO:0000256" key="2">
    <source>
        <dbReference type="SAM" id="Phobius"/>
    </source>
</evidence>
<sequence length="385" mass="39546">MDSHRNYAPDEHDGQARQPERGYSNPEWDRTGGDPRYAPVSPAPVSGGMTYGHQRPASPEPTQAYDDFPLPRGGYPRETGSPFPPIGDAAGRGRDDGAGSAMLAMPVGPRSGQQLPPLPPRESVASTSGPVIASMPPGFSPAPEQAPLAQFPPSPSPSVGQAGQAGQVGQAQGAGAAPHPMPGAMRPAPGTAHSTPTSGVPYLTAEDLPQSAGRHPQAGDPHPVSGNPHPVSGNPYPVSGNPYPVSGGPGLDGPAEETQVVHQTEAIDRSALRRPAGGQGQVRDGVYRSRRPGTAAVLVVITVLFELMALRLLASSFLTSKVQVGGSIASFFLVLGLPMFSVGLYGLLTGIASGPGDPARTWLRQPLVYLPIALALFVVAGLAAA</sequence>
<feature type="compositionally biased region" description="Low complexity" evidence="1">
    <location>
        <begin position="160"/>
        <end position="190"/>
    </location>
</feature>
<feature type="transmembrane region" description="Helical" evidence="2">
    <location>
        <begin position="326"/>
        <end position="347"/>
    </location>
</feature>
<gene>
    <name evidence="3" type="ORF">Pme01_02320</name>
</gene>
<dbReference type="RefSeq" id="WP_168113087.1">
    <property type="nucleotide sequence ID" value="NZ_BOON01000002.1"/>
</dbReference>
<comment type="caution">
    <text evidence="3">The sequence shown here is derived from an EMBL/GenBank/DDBJ whole genome shotgun (WGS) entry which is preliminary data.</text>
</comment>
<feature type="region of interest" description="Disordered" evidence="1">
    <location>
        <begin position="1"/>
        <end position="258"/>
    </location>
</feature>
<feature type="transmembrane region" description="Helical" evidence="2">
    <location>
        <begin position="367"/>
        <end position="384"/>
    </location>
</feature>
<proteinExistence type="predicted"/>
<feature type="compositionally biased region" description="Basic and acidic residues" evidence="1">
    <location>
        <begin position="1"/>
        <end position="20"/>
    </location>
</feature>
<dbReference type="Proteomes" id="UP000599074">
    <property type="component" value="Unassembled WGS sequence"/>
</dbReference>
<dbReference type="EMBL" id="BOON01000002">
    <property type="protein sequence ID" value="GII20635.1"/>
    <property type="molecule type" value="Genomic_DNA"/>
</dbReference>
<evidence type="ECO:0000313" key="4">
    <source>
        <dbReference type="Proteomes" id="UP000599074"/>
    </source>
</evidence>
<keyword evidence="2" id="KW-0472">Membrane</keyword>
<name>A0A8J3T4Z3_9ACTN</name>
<evidence type="ECO:0000256" key="1">
    <source>
        <dbReference type="SAM" id="MobiDB-lite"/>
    </source>
</evidence>
<protein>
    <submittedName>
        <fullName evidence="3">Uncharacterized protein</fullName>
    </submittedName>
</protein>
<dbReference type="AlphaFoldDB" id="A0A8J3T4Z3"/>
<feature type="region of interest" description="Disordered" evidence="1">
    <location>
        <begin position="266"/>
        <end position="285"/>
    </location>
</feature>
<keyword evidence="2" id="KW-1133">Transmembrane helix</keyword>
<evidence type="ECO:0000313" key="3">
    <source>
        <dbReference type="EMBL" id="GII20635.1"/>
    </source>
</evidence>
<reference evidence="3" key="1">
    <citation type="submission" date="2021-01" db="EMBL/GenBank/DDBJ databases">
        <title>Whole genome shotgun sequence of Planosporangium mesophilum NBRC 109066.</title>
        <authorList>
            <person name="Komaki H."/>
            <person name="Tamura T."/>
        </authorList>
    </citation>
    <scope>NUCLEOTIDE SEQUENCE</scope>
    <source>
        <strain evidence="3">NBRC 109066</strain>
    </source>
</reference>
<organism evidence="3 4">
    <name type="scientific">Planosporangium mesophilum</name>
    <dbReference type="NCBI Taxonomy" id="689768"/>
    <lineage>
        <taxon>Bacteria</taxon>
        <taxon>Bacillati</taxon>
        <taxon>Actinomycetota</taxon>
        <taxon>Actinomycetes</taxon>
        <taxon>Micromonosporales</taxon>
        <taxon>Micromonosporaceae</taxon>
        <taxon>Planosporangium</taxon>
    </lineage>
</organism>
<keyword evidence="2" id="KW-0812">Transmembrane</keyword>